<dbReference type="AlphaFoldDB" id="A0AA44MUB3"/>
<comment type="caution">
    <text evidence="1">The sequence shown here is derived from an EMBL/GenBank/DDBJ whole genome shotgun (WGS) entry which is preliminary data.</text>
</comment>
<name>A0AA44MUB3_STREE</name>
<accession>A0AA44MUB3</accession>
<reference evidence="1 2" key="1">
    <citation type="submission" date="2017-07" db="EMBL/GenBank/DDBJ databases">
        <title>Invasive disease caused simultaneously by more than one serotype of Streptococcus pneumoniae, South Africa.</title>
        <authorList>
            <person name="Ndlangisa K."/>
            <person name="Du Plessis M."/>
            <person name="Von Gottberg A."/>
        </authorList>
    </citation>
    <scope>NUCLEOTIDE SEQUENCE [LARGE SCALE GENOMIC DNA]</scope>
    <source>
        <strain evidence="1 2">8227-15B</strain>
    </source>
</reference>
<gene>
    <name evidence="1" type="ORF">A5N45_01205</name>
</gene>
<dbReference type="RefSeq" id="WP_054387340.1">
    <property type="nucleotide sequence ID" value="NZ_AP018938.1"/>
</dbReference>
<proteinExistence type="predicted"/>
<organism evidence="1 2">
    <name type="scientific">Streptococcus pneumoniae</name>
    <dbReference type="NCBI Taxonomy" id="1313"/>
    <lineage>
        <taxon>Bacteria</taxon>
        <taxon>Bacillati</taxon>
        <taxon>Bacillota</taxon>
        <taxon>Bacilli</taxon>
        <taxon>Lactobacillales</taxon>
        <taxon>Streptococcaceae</taxon>
        <taxon>Streptococcus</taxon>
    </lineage>
</organism>
<evidence type="ECO:0000313" key="2">
    <source>
        <dbReference type="Proteomes" id="UP000214939"/>
    </source>
</evidence>
<protein>
    <submittedName>
        <fullName evidence="1">Uncharacterized protein</fullName>
    </submittedName>
</protein>
<dbReference type="EMBL" id="NNBW01000009">
    <property type="protein sequence ID" value="OYL31733.1"/>
    <property type="molecule type" value="Genomic_DNA"/>
</dbReference>
<sequence>MILKINEVLEKLGISRATLTRYRKKLGIFEETRSNITKSQFKELEKLANQRQKYTREERVELSRKTFKLIPKEKMLEINDNDSVGLKNLKTLKTQYNHNQKVIENFQLEINKVINDGELPDKYLLDGMEKYQKLNMQIMSTIEKQSPQGDSLKEMIQEKLARYG</sequence>
<dbReference type="Proteomes" id="UP000214939">
    <property type="component" value="Unassembled WGS sequence"/>
</dbReference>
<evidence type="ECO:0000313" key="1">
    <source>
        <dbReference type="EMBL" id="OYL31733.1"/>
    </source>
</evidence>